<dbReference type="Proteomes" id="UP000003835">
    <property type="component" value="Unassembled WGS sequence"/>
</dbReference>
<sequence length="87" mass="9883">MKKSKATEAHRVATDIAALKTALKKQGYITRKRPKQAAWTITPLNHRGTGRKIEECYLLTYQPAPISAWILHPLHKTYSKLVNLSQT</sequence>
<dbReference type="RefSeq" id="WP_006103416.1">
    <property type="nucleotide sequence ID" value="NZ_DS989858.1"/>
</dbReference>
<dbReference type="HOGENOM" id="CLU_152503_0_0_3"/>
<accession>B4VXM3</accession>
<dbReference type="OrthoDB" id="470891at2"/>
<organism evidence="1 2">
    <name type="scientific">Coleofasciculus chthonoplastes PCC 7420</name>
    <dbReference type="NCBI Taxonomy" id="118168"/>
    <lineage>
        <taxon>Bacteria</taxon>
        <taxon>Bacillati</taxon>
        <taxon>Cyanobacteriota</taxon>
        <taxon>Cyanophyceae</taxon>
        <taxon>Coleofasciculales</taxon>
        <taxon>Coleofasciculaceae</taxon>
        <taxon>Coleofasciculus</taxon>
    </lineage>
</organism>
<evidence type="ECO:0000313" key="2">
    <source>
        <dbReference type="Proteomes" id="UP000003835"/>
    </source>
</evidence>
<dbReference type="EMBL" id="DS989858">
    <property type="protein sequence ID" value="EDX73355.1"/>
    <property type="molecule type" value="Genomic_DNA"/>
</dbReference>
<protein>
    <submittedName>
        <fullName evidence="1">Uncharacterized protein</fullName>
    </submittedName>
</protein>
<reference evidence="1 2" key="1">
    <citation type="submission" date="2008-07" db="EMBL/GenBank/DDBJ databases">
        <authorList>
            <person name="Tandeau de Marsac N."/>
            <person name="Ferriera S."/>
            <person name="Johnson J."/>
            <person name="Kravitz S."/>
            <person name="Beeson K."/>
            <person name="Sutton G."/>
            <person name="Rogers Y.-H."/>
            <person name="Friedman R."/>
            <person name="Frazier M."/>
            <person name="Venter J.C."/>
        </authorList>
    </citation>
    <scope>NUCLEOTIDE SEQUENCE [LARGE SCALE GENOMIC DNA]</scope>
    <source>
        <strain evidence="1 2">PCC 7420</strain>
    </source>
</reference>
<proteinExistence type="predicted"/>
<name>B4VXM3_9CYAN</name>
<keyword evidence="2" id="KW-1185">Reference proteome</keyword>
<gene>
    <name evidence="1" type="ORF">MC7420_1151</name>
</gene>
<dbReference type="AlphaFoldDB" id="B4VXM3"/>
<evidence type="ECO:0000313" key="1">
    <source>
        <dbReference type="EMBL" id="EDX73355.1"/>
    </source>
</evidence>
<dbReference type="eggNOG" id="ENOG5033I9B">
    <property type="taxonomic scope" value="Bacteria"/>
</dbReference>